<gene>
    <name evidence="5" type="ORF">Tci_024331</name>
</gene>
<dbReference type="Gene3D" id="3.30.420.10">
    <property type="entry name" value="Ribonuclease H-like superfamily/Ribonuclease H"/>
    <property type="match status" value="1"/>
</dbReference>
<dbReference type="Pfam" id="PF17919">
    <property type="entry name" value="RT_RNaseH_2"/>
    <property type="match status" value="1"/>
</dbReference>
<comment type="caution">
    <text evidence="5">The sequence shown here is derived from an EMBL/GenBank/DDBJ whole genome shotgun (WGS) entry which is preliminary data.</text>
</comment>
<dbReference type="PANTHER" id="PTHR35046:SF26">
    <property type="entry name" value="RNA-DIRECTED DNA POLYMERASE"/>
    <property type="match status" value="1"/>
</dbReference>
<evidence type="ECO:0000259" key="4">
    <source>
        <dbReference type="Pfam" id="PF17921"/>
    </source>
</evidence>
<evidence type="ECO:0000259" key="2">
    <source>
        <dbReference type="Pfam" id="PF00078"/>
    </source>
</evidence>
<dbReference type="InterPro" id="IPR041577">
    <property type="entry name" value="RT_RNaseH_2"/>
</dbReference>
<dbReference type="CDD" id="cd01647">
    <property type="entry name" value="RT_LTR"/>
    <property type="match status" value="1"/>
</dbReference>
<dbReference type="InterPro" id="IPR021109">
    <property type="entry name" value="Peptidase_aspartic_dom_sf"/>
</dbReference>
<dbReference type="FunFam" id="3.30.70.270:FF:000003">
    <property type="entry name" value="Transposon Ty3-G Gag-Pol polyprotein"/>
    <property type="match status" value="1"/>
</dbReference>
<dbReference type="Gene3D" id="1.10.340.70">
    <property type="match status" value="1"/>
</dbReference>
<feature type="compositionally biased region" description="Acidic residues" evidence="1">
    <location>
        <begin position="1098"/>
        <end position="1107"/>
    </location>
</feature>
<dbReference type="PANTHER" id="PTHR35046">
    <property type="entry name" value="ZINC KNUCKLE (CCHC-TYPE) FAMILY PROTEIN"/>
    <property type="match status" value="1"/>
</dbReference>
<dbReference type="InterPro" id="IPR000477">
    <property type="entry name" value="RT_dom"/>
</dbReference>
<dbReference type="InterPro" id="IPR041588">
    <property type="entry name" value="Integrase_H2C2"/>
</dbReference>
<feature type="domain" description="Integrase zinc-binding" evidence="4">
    <location>
        <begin position="862"/>
        <end position="918"/>
    </location>
</feature>
<dbReference type="InterPro" id="IPR043128">
    <property type="entry name" value="Rev_trsase/Diguanyl_cyclase"/>
</dbReference>
<protein>
    <submittedName>
        <fullName evidence="5">Retrotransposon protein, putative, Ty3-gypsy subclass</fullName>
    </submittedName>
</protein>
<dbReference type="InterPro" id="IPR036397">
    <property type="entry name" value="RNaseH_sf"/>
</dbReference>
<dbReference type="Gene3D" id="3.30.70.270">
    <property type="match status" value="2"/>
</dbReference>
<feature type="domain" description="Reverse transcriptase" evidence="2">
    <location>
        <begin position="591"/>
        <end position="737"/>
    </location>
</feature>
<dbReference type="CDD" id="cd00303">
    <property type="entry name" value="retropepsin_like"/>
    <property type="match status" value="1"/>
</dbReference>
<accession>A0A6L2KS19</accession>
<feature type="region of interest" description="Disordered" evidence="1">
    <location>
        <begin position="1079"/>
        <end position="1121"/>
    </location>
</feature>
<dbReference type="FunFam" id="1.10.340.70:FF:000001">
    <property type="entry name" value="Retrovirus-related Pol polyprotein from transposon gypsy-like Protein"/>
    <property type="match status" value="1"/>
</dbReference>
<dbReference type="SUPFAM" id="SSF56672">
    <property type="entry name" value="DNA/RNA polymerases"/>
    <property type="match status" value="1"/>
</dbReference>
<reference evidence="5" key="1">
    <citation type="journal article" date="2019" name="Sci. Rep.">
        <title>Draft genome of Tanacetum cinerariifolium, the natural source of mosquito coil.</title>
        <authorList>
            <person name="Yamashiro T."/>
            <person name="Shiraishi A."/>
            <person name="Satake H."/>
            <person name="Nakayama K."/>
        </authorList>
    </citation>
    <scope>NUCLEOTIDE SEQUENCE</scope>
</reference>
<proteinExistence type="predicted"/>
<dbReference type="Pfam" id="PF00078">
    <property type="entry name" value="RVT_1"/>
    <property type="match status" value="1"/>
</dbReference>
<dbReference type="Gene3D" id="2.40.70.10">
    <property type="entry name" value="Acid Proteases"/>
    <property type="match status" value="1"/>
</dbReference>
<dbReference type="GO" id="GO:0003676">
    <property type="term" value="F:nucleic acid binding"/>
    <property type="evidence" value="ECO:0007669"/>
    <property type="project" value="InterPro"/>
</dbReference>
<dbReference type="AlphaFoldDB" id="A0A6L2KS19"/>
<evidence type="ECO:0000259" key="3">
    <source>
        <dbReference type="Pfam" id="PF17919"/>
    </source>
</evidence>
<organism evidence="5">
    <name type="scientific">Tanacetum cinerariifolium</name>
    <name type="common">Dalmatian daisy</name>
    <name type="synonym">Chrysanthemum cinerariifolium</name>
    <dbReference type="NCBI Taxonomy" id="118510"/>
    <lineage>
        <taxon>Eukaryota</taxon>
        <taxon>Viridiplantae</taxon>
        <taxon>Streptophyta</taxon>
        <taxon>Embryophyta</taxon>
        <taxon>Tracheophyta</taxon>
        <taxon>Spermatophyta</taxon>
        <taxon>Magnoliopsida</taxon>
        <taxon>eudicotyledons</taxon>
        <taxon>Gunneridae</taxon>
        <taxon>Pentapetalae</taxon>
        <taxon>asterids</taxon>
        <taxon>campanulids</taxon>
        <taxon>Asterales</taxon>
        <taxon>Asteraceae</taxon>
        <taxon>Asteroideae</taxon>
        <taxon>Anthemideae</taxon>
        <taxon>Anthemidinae</taxon>
        <taxon>Tanacetum</taxon>
    </lineage>
</organism>
<feature type="domain" description="Reverse transcriptase/retrotransposon-derived protein RNase H-like" evidence="3">
    <location>
        <begin position="800"/>
        <end position="858"/>
    </location>
</feature>
<evidence type="ECO:0000313" key="5">
    <source>
        <dbReference type="EMBL" id="GEU52353.1"/>
    </source>
</evidence>
<feature type="compositionally biased region" description="Basic and acidic residues" evidence="1">
    <location>
        <begin position="20"/>
        <end position="29"/>
    </location>
</feature>
<dbReference type="Gene3D" id="3.10.10.10">
    <property type="entry name" value="HIV Type 1 Reverse Transcriptase, subunit A, domain 1"/>
    <property type="match status" value="1"/>
</dbReference>
<dbReference type="InterPro" id="IPR043502">
    <property type="entry name" value="DNA/RNA_pol_sf"/>
</dbReference>
<name>A0A6L2KS19_TANCI</name>
<dbReference type="FunFam" id="3.30.70.270:FF:000020">
    <property type="entry name" value="Transposon Tf2-6 polyprotein-like Protein"/>
    <property type="match status" value="1"/>
</dbReference>
<feature type="compositionally biased region" description="Basic and acidic residues" evidence="1">
    <location>
        <begin position="1079"/>
        <end position="1097"/>
    </location>
</feature>
<dbReference type="Pfam" id="PF17921">
    <property type="entry name" value="Integrase_H2C2"/>
    <property type="match status" value="1"/>
</dbReference>
<evidence type="ECO:0000256" key="1">
    <source>
        <dbReference type="SAM" id="MobiDB-lite"/>
    </source>
</evidence>
<sequence length="1121" mass="128807">MTAEKERLFQVLKENEDEAAERQEREVTNPDDQITKLRMELKDMSVDLALTVEIQQKFLDVTLSELKLDEDVEKKLSGAEIPQTRTSSRVRSTEEMDITINDLNSKFASMSIILEEIRSAIVGGGNHPNRDGDERGIHRSHTNFKRFNDNHERNEPLKQVWTHDDMISLDKDEGEETMDEYNRGPMRRDRRRTMVGQNVNPRGYGERQSYRVKAEIPNFAGNLDIEAVLDWLYEVDKFFDIMKVPKKEQVKVVAYKLRGGAGAWWQCEQDNRRAQGKRTVADYTGEFLRLQARCNLRETDEQSVSIDDAFQEEDKLDYAEPLDGEAKQVTYVIQRTFCLPEVSDSSQRNKIFQTKCLVKDEICSIIIDGGSCENLVSKAMVKAFKIPTEPHPNPYQIGWIKKGPTLKVTEICKVPLAIGKHYNELVTCDVVDMEAWHVLLERPWQHDVDTIHQGKSNMYLFKYSGKTIAMLPLGVVSLKKKLENKTLVTLVASPKEFQAERKEMEVSYALVVKGVEDVMEKAIPAVIKPLLAKFDKIVTDDTLDALPPLRNIQHQIDLIHGASLPNLPHYRISPKESEILREKIEELLKKATFKKALVLVRFRRLLHQRRIEVGGCARLFSKINLRSSYHQTRIKLGDEWKTAFKTKDGLYEKLVMPFGISNAPSTFMCLMTRVLWPFMGKFVVVYFDDILIYSQMKEEHLGHLRKVMKALADNDLFVNLKKCTFLTNKILFLGYIVSSDRIHVDETKVWVVRDWPSPKTLSEVRSFHGLATFYRRFVRNFSSIVAPITSCLKKGSFQQTKEVKESFKIIKEKLTTTPVLSLPNFDKVFELECDACRTGIRAVFSQEGRPVAFQSNRLCIPKTSLRSKLIKEVHARGLSAHLGQDKTIASVEGRFYWPQLKKDVGAFVKRCVVCQERKDFIPCKKTLDASHIAMLFFQKVVRLHGVPKSITSDRIDVSLAQAEFAYNSEVHSSTGFSPFEVVYKTSPRHVVDLVDLPEKKNIQVNRMVEEVQATHEVVRANITEANAKYKIAADKHRRKKIFQVGDEINDNAYVVDLPNTMSISKTYNVSDIYEFHSEDVNEGKHSRTSSSKEKGNDEDMIEELSEDYMEHLVRGKKKNKE</sequence>
<feature type="region of interest" description="Disordered" evidence="1">
    <location>
        <begin position="1"/>
        <end position="29"/>
    </location>
</feature>
<dbReference type="EMBL" id="BKCJ010003001">
    <property type="protein sequence ID" value="GEU52353.1"/>
    <property type="molecule type" value="Genomic_DNA"/>
</dbReference>